<dbReference type="EMBL" id="BAAAME010000002">
    <property type="protein sequence ID" value="GAA1729532.1"/>
    <property type="molecule type" value="Genomic_DNA"/>
</dbReference>
<dbReference type="InterPro" id="IPR036135">
    <property type="entry name" value="MoeA_linker/N_sf"/>
</dbReference>
<dbReference type="RefSeq" id="WP_344197924.1">
    <property type="nucleotide sequence ID" value="NZ_BAAAME010000002.1"/>
</dbReference>
<comment type="catalytic activity">
    <reaction evidence="6">
        <text>adenylyl-molybdopterin + molybdate = Mo-molybdopterin + AMP + H(+)</text>
        <dbReference type="Rhea" id="RHEA:35047"/>
        <dbReference type="ChEBI" id="CHEBI:15378"/>
        <dbReference type="ChEBI" id="CHEBI:36264"/>
        <dbReference type="ChEBI" id="CHEBI:62727"/>
        <dbReference type="ChEBI" id="CHEBI:71302"/>
        <dbReference type="ChEBI" id="CHEBI:456215"/>
        <dbReference type="EC" id="2.10.1.1"/>
    </reaction>
</comment>
<proteinExistence type="inferred from homology"/>
<evidence type="ECO:0000313" key="10">
    <source>
        <dbReference type="Proteomes" id="UP001501057"/>
    </source>
</evidence>
<comment type="cofactor">
    <cofactor evidence="7">
        <name>Mg(2+)</name>
        <dbReference type="ChEBI" id="CHEBI:18420"/>
    </cofactor>
</comment>
<evidence type="ECO:0000256" key="4">
    <source>
        <dbReference type="ARBA" id="ARBA00022505"/>
    </source>
</evidence>
<dbReference type="Gene3D" id="2.170.190.11">
    <property type="entry name" value="Molybdopterin biosynthesis moea protein, domain 3"/>
    <property type="match status" value="1"/>
</dbReference>
<dbReference type="SMART" id="SM00852">
    <property type="entry name" value="MoCF_biosynth"/>
    <property type="match status" value="1"/>
</dbReference>
<keyword evidence="10" id="KW-1185">Reference proteome</keyword>
<dbReference type="InterPro" id="IPR038987">
    <property type="entry name" value="MoeA-like"/>
</dbReference>
<dbReference type="InterPro" id="IPR036425">
    <property type="entry name" value="MoaB/Mog-like_dom_sf"/>
</dbReference>
<comment type="pathway">
    <text evidence="2 7">Cofactor biosynthesis; molybdopterin biosynthesis.</text>
</comment>
<feature type="domain" description="MoaB/Mog" evidence="8">
    <location>
        <begin position="185"/>
        <end position="324"/>
    </location>
</feature>
<dbReference type="InterPro" id="IPR001453">
    <property type="entry name" value="MoaB/Mog_dom"/>
</dbReference>
<comment type="function">
    <text evidence="1 7">Catalyzes the insertion of molybdate into adenylated molybdopterin with the concomitant release of AMP.</text>
</comment>
<dbReference type="Gene3D" id="3.40.980.10">
    <property type="entry name" value="MoaB/Mog-like domain"/>
    <property type="match status" value="1"/>
</dbReference>
<comment type="similarity">
    <text evidence="3 7">Belongs to the MoeA family.</text>
</comment>
<evidence type="ECO:0000256" key="7">
    <source>
        <dbReference type="RuleBase" id="RU365090"/>
    </source>
</evidence>
<dbReference type="Proteomes" id="UP001501057">
    <property type="component" value="Unassembled WGS sequence"/>
</dbReference>
<protein>
    <recommendedName>
        <fullName evidence="7">Molybdopterin molybdenumtransferase</fullName>
        <ecNumber evidence="7">2.10.1.1</ecNumber>
    </recommendedName>
</protein>
<dbReference type="SUPFAM" id="SSF63882">
    <property type="entry name" value="MoeA N-terminal region -like"/>
    <property type="match status" value="1"/>
</dbReference>
<keyword evidence="5 7" id="KW-0501">Molybdenum cofactor biosynthesis</keyword>
<comment type="caution">
    <text evidence="9">The sequence shown here is derived from an EMBL/GenBank/DDBJ whole genome shotgun (WGS) entry which is preliminary data.</text>
</comment>
<dbReference type="Gene3D" id="3.90.105.10">
    <property type="entry name" value="Molybdopterin biosynthesis moea protein, domain 2"/>
    <property type="match status" value="1"/>
</dbReference>
<dbReference type="PANTHER" id="PTHR10192:SF5">
    <property type="entry name" value="GEPHYRIN"/>
    <property type="match status" value="1"/>
</dbReference>
<dbReference type="Pfam" id="PF03453">
    <property type="entry name" value="MoeA_N"/>
    <property type="match status" value="1"/>
</dbReference>
<evidence type="ECO:0000256" key="3">
    <source>
        <dbReference type="ARBA" id="ARBA00010763"/>
    </source>
</evidence>
<name>A0ABP4VNA5_9ACTN</name>
<accession>A0ABP4VNA5</accession>
<dbReference type="NCBIfam" id="TIGR00177">
    <property type="entry name" value="molyb_syn"/>
    <property type="match status" value="1"/>
</dbReference>
<sequence length="412" mass="42520">MIEVEQHLARVLDAVQPVPAERIEVARAAGRTLADDAISVHDIPAFENSSMDGYAVRFADVEHAAVDRPVVLEVVADVPAGSTLDPAVRAGQAARIMTGSAVPSDADTIVPFEHTADGLTPEVPPTVTVLTPPREAGVFVRRRADDVATGDLLLVAGTLLGPRHLAGLLAAGLTHVQVARAPRVAIVATGDELVTDGSALGRGQVPESSGAMIAALAREDGADVMTVTTVADVDTAVLQVVAELEDAGADVVVLTGGVSAGAYDAVKSALGSNGSMQFDAVAMQPGKPQGFGVTPHGTLLFGLPGNPVSTAVSWEVFVRPALLALQSRDDLRRRTVRATVSSGWRCPPDRRQYVPVVLDTTDPAAWTVRPTSAGHSGSHLVGSLALTQAYAVVPASTSQVHAGDVVDVMLVT</sequence>
<dbReference type="SUPFAM" id="SSF53218">
    <property type="entry name" value="Molybdenum cofactor biosynthesis proteins"/>
    <property type="match status" value="1"/>
</dbReference>
<keyword evidence="7" id="KW-0808">Transferase</keyword>
<evidence type="ECO:0000313" key="9">
    <source>
        <dbReference type="EMBL" id="GAA1729532.1"/>
    </source>
</evidence>
<dbReference type="InterPro" id="IPR036688">
    <property type="entry name" value="MoeA_C_domain_IV_sf"/>
</dbReference>
<dbReference type="Pfam" id="PF03454">
    <property type="entry name" value="MoeA_C"/>
    <property type="match status" value="1"/>
</dbReference>
<dbReference type="Pfam" id="PF00994">
    <property type="entry name" value="MoCF_biosynth"/>
    <property type="match status" value="1"/>
</dbReference>
<keyword evidence="7" id="KW-0460">Magnesium</keyword>
<evidence type="ECO:0000259" key="8">
    <source>
        <dbReference type="SMART" id="SM00852"/>
    </source>
</evidence>
<keyword evidence="7" id="KW-0479">Metal-binding</keyword>
<dbReference type="CDD" id="cd00887">
    <property type="entry name" value="MoeA"/>
    <property type="match status" value="1"/>
</dbReference>
<dbReference type="Gene3D" id="2.40.340.10">
    <property type="entry name" value="MoeA, C-terminal, domain IV"/>
    <property type="match status" value="1"/>
</dbReference>
<gene>
    <name evidence="9" type="ORF">GCM10009710_07680</name>
</gene>
<dbReference type="InterPro" id="IPR005110">
    <property type="entry name" value="MoeA_linker/N"/>
</dbReference>
<reference evidence="10" key="1">
    <citation type="journal article" date="2019" name="Int. J. Syst. Evol. Microbiol.">
        <title>The Global Catalogue of Microorganisms (GCM) 10K type strain sequencing project: providing services to taxonomists for standard genome sequencing and annotation.</title>
        <authorList>
            <consortium name="The Broad Institute Genomics Platform"/>
            <consortium name="The Broad Institute Genome Sequencing Center for Infectious Disease"/>
            <person name="Wu L."/>
            <person name="Ma J."/>
        </authorList>
    </citation>
    <scope>NUCLEOTIDE SEQUENCE [LARGE SCALE GENOMIC DNA]</scope>
    <source>
        <strain evidence="10">JCM 13518</strain>
    </source>
</reference>
<dbReference type="NCBIfam" id="NF045515">
    <property type="entry name" value="Glp_gephyrin"/>
    <property type="match status" value="1"/>
</dbReference>
<dbReference type="PANTHER" id="PTHR10192">
    <property type="entry name" value="MOLYBDOPTERIN BIOSYNTHESIS PROTEIN"/>
    <property type="match status" value="1"/>
</dbReference>
<organism evidence="9 10">
    <name type="scientific">Aeromicrobium alkaliterrae</name>
    <dbReference type="NCBI Taxonomy" id="302168"/>
    <lineage>
        <taxon>Bacteria</taxon>
        <taxon>Bacillati</taxon>
        <taxon>Actinomycetota</taxon>
        <taxon>Actinomycetes</taxon>
        <taxon>Propionibacteriales</taxon>
        <taxon>Nocardioidaceae</taxon>
        <taxon>Aeromicrobium</taxon>
    </lineage>
</organism>
<evidence type="ECO:0000256" key="2">
    <source>
        <dbReference type="ARBA" id="ARBA00005046"/>
    </source>
</evidence>
<evidence type="ECO:0000256" key="6">
    <source>
        <dbReference type="ARBA" id="ARBA00047317"/>
    </source>
</evidence>
<dbReference type="EC" id="2.10.1.1" evidence="7"/>
<keyword evidence="4 7" id="KW-0500">Molybdenum</keyword>
<dbReference type="SUPFAM" id="SSF63867">
    <property type="entry name" value="MoeA C-terminal domain-like"/>
    <property type="match status" value="1"/>
</dbReference>
<dbReference type="InterPro" id="IPR005111">
    <property type="entry name" value="MoeA_C_domain_IV"/>
</dbReference>
<evidence type="ECO:0000256" key="1">
    <source>
        <dbReference type="ARBA" id="ARBA00002901"/>
    </source>
</evidence>
<evidence type="ECO:0000256" key="5">
    <source>
        <dbReference type="ARBA" id="ARBA00023150"/>
    </source>
</evidence>